<dbReference type="Proteomes" id="UP001529369">
    <property type="component" value="Unassembled WGS sequence"/>
</dbReference>
<gene>
    <name evidence="2" type="ORF">QWZ14_01180</name>
</gene>
<name>A0ABT7ZZU5_9PROT</name>
<feature type="region of interest" description="Disordered" evidence="1">
    <location>
        <begin position="100"/>
        <end position="122"/>
    </location>
</feature>
<reference evidence="3" key="1">
    <citation type="journal article" date="2019" name="Int. J. Syst. Evol. Microbiol.">
        <title>The Global Catalogue of Microorganisms (GCM) 10K type strain sequencing project: providing services to taxonomists for standard genome sequencing and annotation.</title>
        <authorList>
            <consortium name="The Broad Institute Genomics Platform"/>
            <consortium name="The Broad Institute Genome Sequencing Center for Infectious Disease"/>
            <person name="Wu L."/>
            <person name="Ma J."/>
        </authorList>
    </citation>
    <scope>NUCLEOTIDE SEQUENCE [LARGE SCALE GENOMIC DNA]</scope>
    <source>
        <strain evidence="3">CECT 7131</strain>
    </source>
</reference>
<dbReference type="RefSeq" id="WP_290314722.1">
    <property type="nucleotide sequence ID" value="NZ_JAUFPN010000009.1"/>
</dbReference>
<proteinExistence type="predicted"/>
<evidence type="ECO:0000313" key="3">
    <source>
        <dbReference type="Proteomes" id="UP001529369"/>
    </source>
</evidence>
<sequence>MGEIGEGELRAKLRAGERITGVIVVARSVDDALEYTPFLLLSWRRGYFRILRWRGGDRRYREFDRLLKLLRELGWADSVAVFDAADPKLRRIRAIAHALGVPPTPRGKGQPSALGDPEDDASGVTLVVDDADEAVDPPQHA</sequence>
<protein>
    <submittedName>
        <fullName evidence="2">Uncharacterized protein</fullName>
    </submittedName>
</protein>
<dbReference type="EMBL" id="JAUFPN010000009">
    <property type="protein sequence ID" value="MDN3562992.1"/>
    <property type="molecule type" value="Genomic_DNA"/>
</dbReference>
<organism evidence="2 3">
    <name type="scientific">Paeniroseomonas aquatica</name>
    <dbReference type="NCBI Taxonomy" id="373043"/>
    <lineage>
        <taxon>Bacteria</taxon>
        <taxon>Pseudomonadati</taxon>
        <taxon>Pseudomonadota</taxon>
        <taxon>Alphaproteobacteria</taxon>
        <taxon>Acetobacterales</taxon>
        <taxon>Acetobacteraceae</taxon>
        <taxon>Paeniroseomonas</taxon>
    </lineage>
</organism>
<evidence type="ECO:0000313" key="2">
    <source>
        <dbReference type="EMBL" id="MDN3562992.1"/>
    </source>
</evidence>
<keyword evidence="3" id="KW-1185">Reference proteome</keyword>
<evidence type="ECO:0000256" key="1">
    <source>
        <dbReference type="SAM" id="MobiDB-lite"/>
    </source>
</evidence>
<comment type="caution">
    <text evidence="2">The sequence shown here is derived from an EMBL/GenBank/DDBJ whole genome shotgun (WGS) entry which is preliminary data.</text>
</comment>
<accession>A0ABT7ZZU5</accession>